<organism evidence="1 2">
    <name type="scientific">Acidithiobacillus ferridurans</name>
    <dbReference type="NCBI Taxonomy" id="1232575"/>
    <lineage>
        <taxon>Bacteria</taxon>
        <taxon>Pseudomonadati</taxon>
        <taxon>Pseudomonadota</taxon>
        <taxon>Acidithiobacillia</taxon>
        <taxon>Acidithiobacillales</taxon>
        <taxon>Acidithiobacillaceae</taxon>
        <taxon>Acidithiobacillus</taxon>
    </lineage>
</organism>
<protein>
    <submittedName>
        <fullName evidence="1">Uncharacterized protein</fullName>
    </submittedName>
</protein>
<evidence type="ECO:0000313" key="2">
    <source>
        <dbReference type="Proteomes" id="UP000887300"/>
    </source>
</evidence>
<dbReference type="AlphaFoldDB" id="A0A8X8GF43"/>
<sequence length="169" mass="18365">MDQDIAAYLDKYGFERTDVEALSGTVHFPDTIEKAETLVAAAIMADENGENFGKQMYLGNAEHMIKWIERHNAAPTVSVPGAGVSEEKAKKFKAGDIVVLSCTNDPVMTVDHYGAAPNFPGFPTLGGTPGLDSSQIEERVICVRFNNGKFLFESFSEGALKLSKYTPPD</sequence>
<accession>A0A8X8GF43</accession>
<evidence type="ECO:0000313" key="1">
    <source>
        <dbReference type="EMBL" id="MBU2723423.1"/>
    </source>
</evidence>
<dbReference type="RefSeq" id="WP_215886209.1">
    <property type="nucleotide sequence ID" value="NZ_CP134225.1"/>
</dbReference>
<proteinExistence type="predicted"/>
<name>A0A8X8GF43_ACIFI</name>
<gene>
    <name evidence="1" type="ORF">HF568_09460</name>
</gene>
<comment type="caution">
    <text evidence="1">The sequence shown here is derived from an EMBL/GenBank/DDBJ whole genome shotgun (WGS) entry which is preliminary data.</text>
</comment>
<dbReference type="Proteomes" id="UP000887300">
    <property type="component" value="Unassembled WGS sequence"/>
</dbReference>
<reference evidence="1" key="1">
    <citation type="journal article" date="2021" name="ISME J.">
        <title>Genomic evolution of the class Acidithiobacillia: deep-branching Proteobacteria living in extreme acidic conditions.</title>
        <authorList>
            <person name="Moya-Beltran A."/>
            <person name="Beard S."/>
            <person name="Rojas-Villalobos C."/>
            <person name="Issotta F."/>
            <person name="Gallardo Y."/>
            <person name="Ulloa R."/>
            <person name="Giaveno A."/>
            <person name="Degli Esposti M."/>
            <person name="Johnson D.B."/>
            <person name="Quatrini R."/>
        </authorList>
    </citation>
    <scope>NUCLEOTIDE SEQUENCE</scope>
    <source>
        <strain evidence="1">DSM 583</strain>
    </source>
</reference>
<dbReference type="EMBL" id="JABBHS010000276">
    <property type="protein sequence ID" value="MBU2723423.1"/>
    <property type="molecule type" value="Genomic_DNA"/>
</dbReference>